<sequence length="157" mass="17748">IYISSFVAIPFFVPGRPVIFPHNKTITAVYGQPLTLTMEFCANPTYNKVYWIAKDRVYKPGESDSEILTYYITNSTSPNCYQAVMYLSEVKVRNIGEYVLIVRSANGLSEGIVNVNMTYASGYNINTNSASHNNNNNQLPIFILYMNVIILILMSCY</sequence>
<evidence type="ECO:0000313" key="1">
    <source>
        <dbReference type="Proteomes" id="UP000695000"/>
    </source>
</evidence>
<dbReference type="InterPro" id="IPR036179">
    <property type="entry name" value="Ig-like_dom_sf"/>
</dbReference>
<dbReference type="GeneID" id="108565323"/>
<proteinExistence type="predicted"/>
<feature type="non-terminal residue" evidence="2">
    <location>
        <position position="1"/>
    </location>
</feature>
<dbReference type="Proteomes" id="UP000695000">
    <property type="component" value="Unplaced"/>
</dbReference>
<dbReference type="RefSeq" id="XP_017780220.1">
    <property type="nucleotide sequence ID" value="XM_017924731.1"/>
</dbReference>
<gene>
    <name evidence="2" type="primary">LOC108565323</name>
</gene>
<reference evidence="2" key="1">
    <citation type="submission" date="2025-08" db="UniProtKB">
        <authorList>
            <consortium name="RefSeq"/>
        </authorList>
    </citation>
    <scope>IDENTIFICATION</scope>
    <source>
        <tissue evidence="2">Whole Larva</tissue>
    </source>
</reference>
<dbReference type="SUPFAM" id="SSF48726">
    <property type="entry name" value="Immunoglobulin"/>
    <property type="match status" value="1"/>
</dbReference>
<dbReference type="Gene3D" id="2.60.40.10">
    <property type="entry name" value="Immunoglobulins"/>
    <property type="match status" value="1"/>
</dbReference>
<keyword evidence="1" id="KW-1185">Reference proteome</keyword>
<name>A0ABM1N070_NICVS</name>
<protein>
    <submittedName>
        <fullName evidence="2">Uncharacterized protein LOC108565323</fullName>
    </submittedName>
</protein>
<dbReference type="InterPro" id="IPR013783">
    <property type="entry name" value="Ig-like_fold"/>
</dbReference>
<evidence type="ECO:0000313" key="2">
    <source>
        <dbReference type="RefSeq" id="XP_017780220.1"/>
    </source>
</evidence>
<accession>A0ABM1N070</accession>
<organism evidence="1 2">
    <name type="scientific">Nicrophorus vespilloides</name>
    <name type="common">Boreal carrion beetle</name>
    <dbReference type="NCBI Taxonomy" id="110193"/>
    <lineage>
        <taxon>Eukaryota</taxon>
        <taxon>Metazoa</taxon>
        <taxon>Ecdysozoa</taxon>
        <taxon>Arthropoda</taxon>
        <taxon>Hexapoda</taxon>
        <taxon>Insecta</taxon>
        <taxon>Pterygota</taxon>
        <taxon>Neoptera</taxon>
        <taxon>Endopterygota</taxon>
        <taxon>Coleoptera</taxon>
        <taxon>Polyphaga</taxon>
        <taxon>Staphyliniformia</taxon>
        <taxon>Silphidae</taxon>
        <taxon>Nicrophorinae</taxon>
        <taxon>Nicrophorus</taxon>
    </lineage>
</organism>